<gene>
    <name evidence="3" type="ORF">BIW11_00013</name>
</gene>
<dbReference type="OrthoDB" id="6516718at2759"/>
<feature type="compositionally biased region" description="Basic and acidic residues" evidence="1">
    <location>
        <begin position="581"/>
        <end position="592"/>
    </location>
</feature>
<keyword evidence="4" id="KW-1185">Reference proteome</keyword>
<dbReference type="STRING" id="418985.A0A1V9Y3K0"/>
<keyword evidence="2" id="KW-0472">Membrane</keyword>
<feature type="region of interest" description="Disordered" evidence="1">
    <location>
        <begin position="26"/>
        <end position="45"/>
    </location>
</feature>
<feature type="region of interest" description="Disordered" evidence="1">
    <location>
        <begin position="568"/>
        <end position="621"/>
    </location>
</feature>
<reference evidence="3 4" key="1">
    <citation type="journal article" date="2017" name="Gigascience">
        <title>Draft genome of the honey bee ectoparasitic mite, Tropilaelaps mercedesae, is shaped by the parasitic life history.</title>
        <authorList>
            <person name="Dong X."/>
            <person name="Armstrong S.D."/>
            <person name="Xia D."/>
            <person name="Makepeace B.L."/>
            <person name="Darby A.C."/>
            <person name="Kadowaki T."/>
        </authorList>
    </citation>
    <scope>NUCLEOTIDE SEQUENCE [LARGE SCALE GENOMIC DNA]</scope>
    <source>
        <strain evidence="3">Wuxi-XJTLU</strain>
    </source>
</reference>
<keyword evidence="2" id="KW-1133">Transmembrane helix</keyword>
<keyword evidence="2" id="KW-0812">Transmembrane</keyword>
<evidence type="ECO:0000313" key="4">
    <source>
        <dbReference type="Proteomes" id="UP000192247"/>
    </source>
</evidence>
<feature type="compositionally biased region" description="Basic and acidic residues" evidence="1">
    <location>
        <begin position="1011"/>
        <end position="1021"/>
    </location>
</feature>
<feature type="region of interest" description="Disordered" evidence="1">
    <location>
        <begin position="814"/>
        <end position="865"/>
    </location>
</feature>
<feature type="transmembrane region" description="Helical" evidence="2">
    <location>
        <begin position="1378"/>
        <end position="1401"/>
    </location>
</feature>
<feature type="region of interest" description="Disordered" evidence="1">
    <location>
        <begin position="424"/>
        <end position="540"/>
    </location>
</feature>
<name>A0A1V9Y3K0_9ACAR</name>
<organism evidence="3 4">
    <name type="scientific">Tropilaelaps mercedesae</name>
    <dbReference type="NCBI Taxonomy" id="418985"/>
    <lineage>
        <taxon>Eukaryota</taxon>
        <taxon>Metazoa</taxon>
        <taxon>Ecdysozoa</taxon>
        <taxon>Arthropoda</taxon>
        <taxon>Chelicerata</taxon>
        <taxon>Arachnida</taxon>
        <taxon>Acari</taxon>
        <taxon>Parasitiformes</taxon>
        <taxon>Mesostigmata</taxon>
        <taxon>Gamasina</taxon>
        <taxon>Dermanyssoidea</taxon>
        <taxon>Laelapidae</taxon>
        <taxon>Tropilaelaps</taxon>
    </lineage>
</organism>
<feature type="region of interest" description="Disordered" evidence="1">
    <location>
        <begin position="636"/>
        <end position="691"/>
    </location>
</feature>
<dbReference type="EMBL" id="MNPL01000121">
    <property type="protein sequence ID" value="OQR80319.1"/>
    <property type="molecule type" value="Genomic_DNA"/>
</dbReference>
<feature type="region of interest" description="Disordered" evidence="1">
    <location>
        <begin position="153"/>
        <end position="197"/>
    </location>
</feature>
<feature type="compositionally biased region" description="Polar residues" evidence="1">
    <location>
        <begin position="1093"/>
        <end position="1105"/>
    </location>
</feature>
<feature type="region of interest" description="Disordered" evidence="1">
    <location>
        <begin position="735"/>
        <end position="766"/>
    </location>
</feature>
<feature type="compositionally biased region" description="Low complexity" evidence="1">
    <location>
        <begin position="735"/>
        <end position="744"/>
    </location>
</feature>
<feature type="compositionally biased region" description="Low complexity" evidence="1">
    <location>
        <begin position="923"/>
        <end position="935"/>
    </location>
</feature>
<feature type="compositionally biased region" description="Pro residues" evidence="1">
    <location>
        <begin position="180"/>
        <end position="195"/>
    </location>
</feature>
<feature type="compositionally biased region" description="Polar residues" evidence="1">
    <location>
        <begin position="1112"/>
        <end position="1127"/>
    </location>
</feature>
<feature type="compositionally biased region" description="Low complexity" evidence="1">
    <location>
        <begin position="1259"/>
        <end position="1285"/>
    </location>
</feature>
<sequence length="1407" mass="150017">MLLLLLSVSALCLAGEMLLSQPDPGAASGLLSPERPRRAHKTKRSPYGYIIRGENHVATFQMGAPDETGLFRNPTGFNSEAFQKSAQSFLTDSGGPSFLQSVPGSVTNGLNALIGAGPVRSRKNIPNAIITQNLFPSAFNYRQAVFNHVPGGAPANSGSPVLGRKGAPVLPTKNPFPKESIPPLPAPSPSAPPAVPDKAVRPSFEFRPSIRAPPAAGRASTQYFVLGNEVTVQPDLFNAPNLPTLNPLPPFTHPFHNYPTLVTLGVNPTSAGVLPTLNPLDPPQALPTLNPPLFTEETIVREPAIIPTRTVLEPTLIAPLPPPPPPAPPLPRPLSNLPKGTFFWFKFNRKNFTLIPTFNDFMKNFQNPLLLTRPVQNSLFRPFIHGSRRVAPVGPVTGSGPVFRKRPCSVFDYFPAPTPNFPFDIPFLKPEDQHPRDGHPSGKHTTIYDGPAKSFSPTRTNIPLPTPNTPLSSPEDRPMEEIDPVDEPVTVPRKSNETPELVSTTTEMPEENHVEREDPPSTKSSDKSGQPEETTIRPAVTLSETEVITKEPQATVILFDEDDIQITTTSVEPSVRPPSFDQKDSGKTDKSETPAMPAATDTTNVSDDGSDLAAKRAGKSYRDSDYDQFFVDFTNPKSIEGVGRPDKDTASTNTTTFIFPRTSTMTTTTTMTTASSSTTPPPEATSSAGQPQADAYDDYFVDFFDPDPPGLRAKTSTTAATTTTATTTTATTTIASPETPVSGESEVETTTETEQTAAPPLATPEIEDAPESTTKEATMMLMPSTVKVTTEQKATTMDAPTMTTITDLMTTTTEPTTTTTTRTTLTTTEPTTTTEQTATTESTATTITEPVTTSTKPVTTTTTKTTITDTATTTPAAEPRMTTREATPAAATTTTKLPTITTATETTMITEAYTEPLEQRSITTTNELLGTTTNEPSTELATNSPESSEGDSTTPNELLARSNPNAENITEIAYMTTTESAPVIGETTIVRTTESSEGSENEGSSTEDENEIRAETTKAMEDDSSEVTATAEGDATTELVRDDKEVTTIQTEPETATTPEGGVNTTTTAQSGADSEPDSMTSKNDTAVKPENSPDNNTTTVNSANGEEADASGTTTDGSELSVTDENASAKRMGGHNLEGRSLVVGAKYPSDEMSAPVSNDSVTRSFDPAQTTTVPAETPTEATTEMLAPTTTTAPPTTTSASMTRWPPAEANSTTTSPPSATVTVDPTTATTTEHPTSEESTMTELTAEETLTAITAQPAADSTSPTTPALATSKPQSTTSSSPGKASEDRRGKSLPVPADSEEREGVPKTVLVDGGTRNYSDVQHDHPVVNDIDVNSSDPRKVRRAANWFVWFLDRENISKTFVSDVSRFASSRDIVYVFSSVLLVSTVFAMMGLYCTLRPSNGS</sequence>
<feature type="compositionally biased region" description="Polar residues" evidence="1">
    <location>
        <begin position="1070"/>
        <end position="1085"/>
    </location>
</feature>
<protein>
    <submittedName>
        <fullName evidence="3">Uncharacterized protein</fullName>
    </submittedName>
</protein>
<comment type="caution">
    <text evidence="3">The sequence shown here is derived from an EMBL/GenBank/DDBJ whole genome shotgun (WGS) entry which is preliminary data.</text>
</comment>
<dbReference type="Proteomes" id="UP000192247">
    <property type="component" value="Unassembled WGS sequence"/>
</dbReference>
<feature type="compositionally biased region" description="Low complexity" evidence="1">
    <location>
        <begin position="752"/>
        <end position="764"/>
    </location>
</feature>
<feature type="compositionally biased region" description="Basic and acidic residues" evidence="1">
    <location>
        <begin position="510"/>
        <end position="530"/>
    </location>
</feature>
<evidence type="ECO:0000256" key="2">
    <source>
        <dbReference type="SAM" id="Phobius"/>
    </source>
</evidence>
<evidence type="ECO:0000256" key="1">
    <source>
        <dbReference type="SAM" id="MobiDB-lite"/>
    </source>
</evidence>
<feature type="compositionally biased region" description="Low complexity" evidence="1">
    <location>
        <begin position="1047"/>
        <end position="1069"/>
    </location>
</feature>
<feature type="compositionally biased region" description="Basic and acidic residues" evidence="1">
    <location>
        <begin position="429"/>
        <end position="440"/>
    </location>
</feature>
<evidence type="ECO:0000313" key="3">
    <source>
        <dbReference type="EMBL" id="OQR80319.1"/>
    </source>
</evidence>
<feature type="compositionally biased region" description="Low complexity" evidence="1">
    <location>
        <begin position="651"/>
        <end position="678"/>
    </location>
</feature>
<feature type="compositionally biased region" description="Polar residues" evidence="1">
    <location>
        <begin position="936"/>
        <end position="963"/>
    </location>
</feature>
<proteinExistence type="predicted"/>
<accession>A0A1V9Y3K0</accession>
<feature type="compositionally biased region" description="Acidic residues" evidence="1">
    <location>
        <begin position="997"/>
        <end position="1010"/>
    </location>
</feature>
<feature type="region of interest" description="Disordered" evidence="1">
    <location>
        <begin position="1259"/>
        <end position="1316"/>
    </location>
</feature>
<feature type="compositionally biased region" description="Low complexity" evidence="1">
    <location>
        <begin position="457"/>
        <end position="473"/>
    </location>
</feature>
<feature type="compositionally biased region" description="Low complexity" evidence="1">
    <location>
        <begin position="1169"/>
        <end position="1246"/>
    </location>
</feature>
<feature type="region of interest" description="Disordered" evidence="1">
    <location>
        <begin position="916"/>
        <end position="963"/>
    </location>
</feature>
<dbReference type="InParanoid" id="A0A1V9Y3K0"/>
<feature type="region of interest" description="Disordered" evidence="1">
    <location>
        <begin position="991"/>
        <end position="1246"/>
    </location>
</feature>